<protein>
    <recommendedName>
        <fullName evidence="3">DUF2922 domain-containing protein</fullName>
    </recommendedName>
</protein>
<dbReference type="AlphaFoldDB" id="A4J933"/>
<sequence length="72" mass="7608">MSKTLELTFVNATGGKVTLRVVDPKENLTEAEVKTVMDQVVAKDVFTSSGGSLVGVASARIVSRDVAEIDLI</sequence>
<organism evidence="1 2">
    <name type="scientific">Desulforamulus reducens (strain ATCC BAA-1160 / DSM 100696 / MI-1)</name>
    <name type="common">Desulfotomaculum reducens</name>
    <dbReference type="NCBI Taxonomy" id="349161"/>
    <lineage>
        <taxon>Bacteria</taxon>
        <taxon>Bacillati</taxon>
        <taxon>Bacillota</taxon>
        <taxon>Clostridia</taxon>
        <taxon>Eubacteriales</taxon>
        <taxon>Peptococcaceae</taxon>
        <taxon>Desulforamulus</taxon>
    </lineage>
</organism>
<accession>A4J933</accession>
<reference evidence="1 2" key="1">
    <citation type="submission" date="2007-03" db="EMBL/GenBank/DDBJ databases">
        <title>Complete sequence of Desulfotomaculum reducens MI-1.</title>
        <authorList>
            <consortium name="US DOE Joint Genome Institute"/>
            <person name="Copeland A."/>
            <person name="Lucas S."/>
            <person name="Lapidus A."/>
            <person name="Barry K."/>
            <person name="Detter J.C."/>
            <person name="Glavina del Rio T."/>
            <person name="Hammon N."/>
            <person name="Israni S."/>
            <person name="Dalin E."/>
            <person name="Tice H."/>
            <person name="Pitluck S."/>
            <person name="Sims D."/>
            <person name="Brettin T."/>
            <person name="Bruce D."/>
            <person name="Han C."/>
            <person name="Tapia R."/>
            <person name="Schmutz J."/>
            <person name="Larimer F."/>
            <person name="Land M."/>
            <person name="Hauser L."/>
            <person name="Kyrpides N."/>
            <person name="Kim E."/>
            <person name="Tebo B.M."/>
            <person name="Richardson P."/>
        </authorList>
    </citation>
    <scope>NUCLEOTIDE SEQUENCE [LARGE SCALE GENOMIC DNA]</scope>
    <source>
        <strain evidence="1 2">MI-1</strain>
    </source>
</reference>
<dbReference type="Proteomes" id="UP000001556">
    <property type="component" value="Chromosome"/>
</dbReference>
<dbReference type="Pfam" id="PF11148">
    <property type="entry name" value="DUF2922"/>
    <property type="match status" value="1"/>
</dbReference>
<dbReference type="InterPro" id="IPR021321">
    <property type="entry name" value="DUF2922"/>
</dbReference>
<evidence type="ECO:0000313" key="2">
    <source>
        <dbReference type="Proteomes" id="UP000001556"/>
    </source>
</evidence>
<dbReference type="RefSeq" id="WP_011879375.1">
    <property type="nucleotide sequence ID" value="NC_009253.1"/>
</dbReference>
<evidence type="ECO:0008006" key="3">
    <source>
        <dbReference type="Google" id="ProtNLM"/>
    </source>
</evidence>
<gene>
    <name evidence="1" type="ordered locus">Dred_3084</name>
</gene>
<dbReference type="STRING" id="349161.Dred_3084"/>
<dbReference type="OrthoDB" id="9795264at2"/>
<evidence type="ECO:0000313" key="1">
    <source>
        <dbReference type="EMBL" id="ABO51586.1"/>
    </source>
</evidence>
<name>A4J933_DESRM</name>
<dbReference type="EMBL" id="CP000612">
    <property type="protein sequence ID" value="ABO51586.1"/>
    <property type="molecule type" value="Genomic_DNA"/>
</dbReference>
<proteinExistence type="predicted"/>
<dbReference type="KEGG" id="drm:Dred_3084"/>
<keyword evidence="2" id="KW-1185">Reference proteome</keyword>
<dbReference type="eggNOG" id="ENOG5033A2M">
    <property type="taxonomic scope" value="Bacteria"/>
</dbReference>
<dbReference type="HOGENOM" id="CLU_181401_4_2_9"/>